<sequence length="312" mass="35681">MDSDKHIANTKKRKVSSSVLYSPPITNATEARQNRRRLLDQQRIAKRGLPCQTTENSQCGHFTKEYIQALKASYPNRSYYGTPDYECRHCKAIFWYGERVRAKQRDGTIVYNNCCKGGKIDIPPYKPRPEPLSTLARFDGDHTSKKFIKNIRQYNCLFAFTSMGAQIDKSVNDGRGPPLFKICGQVYHRVGSLLPPDGSPPKFIQLYIYDTANEVQNRIECIKDNEGPHQDLDPAIVKDLIKMLDLHNPLAKKFRMARERLANNKNEEFIIRLIGAREAFMALQYPLLFPFGERGFQIGIIYNGVNPSDKGT</sequence>
<organism evidence="2">
    <name type="scientific">Zea mays</name>
    <name type="common">Maize</name>
    <dbReference type="NCBI Taxonomy" id="4577"/>
    <lineage>
        <taxon>Eukaryota</taxon>
        <taxon>Viridiplantae</taxon>
        <taxon>Streptophyta</taxon>
        <taxon>Embryophyta</taxon>
        <taxon>Tracheophyta</taxon>
        <taxon>Spermatophyta</taxon>
        <taxon>Magnoliopsida</taxon>
        <taxon>Liliopsida</taxon>
        <taxon>Poales</taxon>
        <taxon>Poaceae</taxon>
        <taxon>PACMAD clade</taxon>
        <taxon>Panicoideae</taxon>
        <taxon>Andropogonodae</taxon>
        <taxon>Andropogoneae</taxon>
        <taxon>Tripsacinae</taxon>
        <taxon>Zea</taxon>
    </lineage>
</organism>
<dbReference type="PANTHER" id="PTHR45786">
    <property type="entry name" value="DNA BINDING PROTEIN-LIKE"/>
    <property type="match status" value="1"/>
</dbReference>
<accession>A0A317YEE4</accession>
<proteinExistence type="predicted"/>
<dbReference type="Proteomes" id="UP000251960">
    <property type="component" value="Chromosome 1"/>
</dbReference>
<dbReference type="AlphaFoldDB" id="A0A317YEE4"/>
<dbReference type="ExpressionAtlas" id="A0A317YEE4">
    <property type="expression patterns" value="baseline and differential"/>
</dbReference>
<evidence type="ECO:0000256" key="1">
    <source>
        <dbReference type="SAM" id="MobiDB-lite"/>
    </source>
</evidence>
<evidence type="ECO:0008006" key="3">
    <source>
        <dbReference type="Google" id="ProtNLM"/>
    </source>
</evidence>
<dbReference type="PANTHER" id="PTHR45786:SF74">
    <property type="entry name" value="ATP-DEPENDENT DNA HELICASE"/>
    <property type="match status" value="1"/>
</dbReference>
<gene>
    <name evidence="2" type="ORF">Zm00014a_013326</name>
</gene>
<evidence type="ECO:0000313" key="2">
    <source>
        <dbReference type="EMBL" id="PWZ56241.1"/>
    </source>
</evidence>
<feature type="compositionally biased region" description="Polar residues" evidence="1">
    <location>
        <begin position="16"/>
        <end position="26"/>
    </location>
</feature>
<reference evidence="2" key="1">
    <citation type="journal article" date="2018" name="Nat. Genet.">
        <title>Extensive intraspecific gene order and gene structural variations between Mo17 and other maize genomes.</title>
        <authorList>
            <person name="Sun S."/>
            <person name="Zhou Y."/>
            <person name="Chen J."/>
            <person name="Shi J."/>
            <person name="Zhao H."/>
            <person name="Zhao H."/>
            <person name="Song W."/>
            <person name="Zhang M."/>
            <person name="Cui Y."/>
            <person name="Dong X."/>
            <person name="Liu H."/>
            <person name="Ma X."/>
            <person name="Jiao Y."/>
            <person name="Wang B."/>
            <person name="Wei X."/>
            <person name="Stein J.C."/>
            <person name="Glaubitz J.C."/>
            <person name="Lu F."/>
            <person name="Yu G."/>
            <person name="Liang C."/>
            <person name="Fengler K."/>
            <person name="Li B."/>
            <person name="Rafalski A."/>
            <person name="Schnable P.S."/>
            <person name="Ware D.H."/>
            <person name="Buckler E.S."/>
            <person name="Lai J."/>
        </authorList>
    </citation>
    <scope>NUCLEOTIDE SEQUENCE [LARGE SCALE GENOMIC DNA]</scope>
    <source>
        <tissue evidence="2">Seedling</tissue>
    </source>
</reference>
<feature type="region of interest" description="Disordered" evidence="1">
    <location>
        <begin position="1"/>
        <end position="26"/>
    </location>
</feature>
<comment type="caution">
    <text evidence="2">The sequence shown here is derived from an EMBL/GenBank/DDBJ whole genome shotgun (WGS) entry which is preliminary data.</text>
</comment>
<name>A0A317YEE4_MAIZE</name>
<protein>
    <recommendedName>
        <fullName evidence="3">Helitron helicase-like domain-containing protein</fullName>
    </recommendedName>
</protein>
<dbReference type="EMBL" id="NCVQ01000001">
    <property type="protein sequence ID" value="PWZ56241.1"/>
    <property type="molecule type" value="Genomic_DNA"/>
</dbReference>